<dbReference type="Proteomes" id="UP001224775">
    <property type="component" value="Unassembled WGS sequence"/>
</dbReference>
<organism evidence="2 3">
    <name type="scientific">Skeletonema marinoi</name>
    <dbReference type="NCBI Taxonomy" id="267567"/>
    <lineage>
        <taxon>Eukaryota</taxon>
        <taxon>Sar</taxon>
        <taxon>Stramenopiles</taxon>
        <taxon>Ochrophyta</taxon>
        <taxon>Bacillariophyta</taxon>
        <taxon>Coscinodiscophyceae</taxon>
        <taxon>Thalassiosirophycidae</taxon>
        <taxon>Thalassiosirales</taxon>
        <taxon>Skeletonemataceae</taxon>
        <taxon>Skeletonema</taxon>
        <taxon>Skeletonema marinoi-dohrnii complex</taxon>
    </lineage>
</organism>
<sequence>MMSSSSRLVWHRLIKKQSTLCTYLIIGLFNATTGISDGKGGQLRSLNHGPHLTRRLIDAVYSLRRALRSLGGDLIIRTGNPLQVIPQLAQELLIDEVAFSEIPGHYEFKQSEKLKHIVQYGGPHRCKVFTTCSITLVHPNDLPTDPDVWKRLARPNEKQKKRSKGKAKKLDNVAVIAKSNKQSNPNIITIDPTCFEGMPAIMGDFRRVARTAAPVRELYEHPNPERLQRIHTCKYRKYTFTRRVDEAAAGIRCSNTWMYTE</sequence>
<dbReference type="PROSITE" id="PS51645">
    <property type="entry name" value="PHR_CRY_ALPHA_BETA"/>
    <property type="match status" value="1"/>
</dbReference>
<evidence type="ECO:0000259" key="1">
    <source>
        <dbReference type="PROSITE" id="PS51645"/>
    </source>
</evidence>
<dbReference type="InterPro" id="IPR014729">
    <property type="entry name" value="Rossmann-like_a/b/a_fold"/>
</dbReference>
<dbReference type="PANTHER" id="PTHR11455">
    <property type="entry name" value="CRYPTOCHROME"/>
    <property type="match status" value="1"/>
</dbReference>
<feature type="domain" description="Photolyase/cryptochrome alpha/beta" evidence="1">
    <location>
        <begin position="1"/>
        <end position="136"/>
    </location>
</feature>
<dbReference type="GO" id="GO:0071949">
    <property type="term" value="F:FAD binding"/>
    <property type="evidence" value="ECO:0007669"/>
    <property type="project" value="TreeGrafter"/>
</dbReference>
<reference evidence="2" key="1">
    <citation type="submission" date="2023-06" db="EMBL/GenBank/DDBJ databases">
        <title>Survivors Of The Sea: Transcriptome response of Skeletonema marinoi to long-term dormancy.</title>
        <authorList>
            <person name="Pinder M.I.M."/>
            <person name="Kourtchenko O."/>
            <person name="Robertson E.K."/>
            <person name="Larsson T."/>
            <person name="Maumus F."/>
            <person name="Osuna-Cruz C.M."/>
            <person name="Vancaester E."/>
            <person name="Stenow R."/>
            <person name="Vandepoele K."/>
            <person name="Ploug H."/>
            <person name="Bruchert V."/>
            <person name="Godhe A."/>
            <person name="Topel M."/>
        </authorList>
    </citation>
    <scope>NUCLEOTIDE SEQUENCE</scope>
    <source>
        <strain evidence="2">R05AC</strain>
    </source>
</reference>
<dbReference type="GO" id="GO:0003677">
    <property type="term" value="F:DNA binding"/>
    <property type="evidence" value="ECO:0007669"/>
    <property type="project" value="TreeGrafter"/>
</dbReference>
<gene>
    <name evidence="2" type="ORF">QTG54_004057</name>
</gene>
<dbReference type="Pfam" id="PF00875">
    <property type="entry name" value="DNA_photolyase"/>
    <property type="match status" value="1"/>
</dbReference>
<proteinExistence type="predicted"/>
<comment type="caution">
    <text evidence="2">The sequence shown here is derived from an EMBL/GenBank/DDBJ whole genome shotgun (WGS) entry which is preliminary data.</text>
</comment>
<protein>
    <recommendedName>
        <fullName evidence="1">Photolyase/cryptochrome alpha/beta domain-containing protein</fullName>
    </recommendedName>
</protein>
<dbReference type="SUPFAM" id="SSF52425">
    <property type="entry name" value="Cryptochrome/photolyase, N-terminal domain"/>
    <property type="match status" value="1"/>
</dbReference>
<name>A0AAD8YGK9_9STRA</name>
<accession>A0AAD8YGK9</accession>
<evidence type="ECO:0000313" key="2">
    <source>
        <dbReference type="EMBL" id="KAK1744766.1"/>
    </source>
</evidence>
<dbReference type="PANTHER" id="PTHR11455:SF22">
    <property type="entry name" value="CRYPTOCHROME DASH"/>
    <property type="match status" value="1"/>
</dbReference>
<dbReference type="GO" id="GO:0003904">
    <property type="term" value="F:deoxyribodipyrimidine photo-lyase activity"/>
    <property type="evidence" value="ECO:0007669"/>
    <property type="project" value="TreeGrafter"/>
</dbReference>
<dbReference type="EMBL" id="JATAAI010000006">
    <property type="protein sequence ID" value="KAK1744766.1"/>
    <property type="molecule type" value="Genomic_DNA"/>
</dbReference>
<dbReference type="GO" id="GO:0000719">
    <property type="term" value="P:photoreactive repair"/>
    <property type="evidence" value="ECO:0007669"/>
    <property type="project" value="TreeGrafter"/>
</dbReference>
<dbReference type="InterPro" id="IPR036155">
    <property type="entry name" value="Crypto/Photolyase_N_sf"/>
</dbReference>
<keyword evidence="3" id="KW-1185">Reference proteome</keyword>
<dbReference type="Gene3D" id="3.40.50.620">
    <property type="entry name" value="HUPs"/>
    <property type="match status" value="1"/>
</dbReference>
<dbReference type="AlphaFoldDB" id="A0AAD8YGK9"/>
<evidence type="ECO:0000313" key="3">
    <source>
        <dbReference type="Proteomes" id="UP001224775"/>
    </source>
</evidence>
<dbReference type="InterPro" id="IPR002081">
    <property type="entry name" value="Cryptochrome/DNA_photolyase_1"/>
</dbReference>
<dbReference type="InterPro" id="IPR006050">
    <property type="entry name" value="DNA_photolyase_N"/>
</dbReference>